<dbReference type="EMBL" id="CACRXK020000039">
    <property type="protein sequence ID" value="CAB3977270.1"/>
    <property type="molecule type" value="Genomic_DNA"/>
</dbReference>
<organism evidence="1 2">
    <name type="scientific">Paramuricea clavata</name>
    <name type="common">Red gorgonian</name>
    <name type="synonym">Violescent sea-whip</name>
    <dbReference type="NCBI Taxonomy" id="317549"/>
    <lineage>
        <taxon>Eukaryota</taxon>
        <taxon>Metazoa</taxon>
        <taxon>Cnidaria</taxon>
        <taxon>Anthozoa</taxon>
        <taxon>Octocorallia</taxon>
        <taxon>Malacalcyonacea</taxon>
        <taxon>Plexauridae</taxon>
        <taxon>Paramuricea</taxon>
    </lineage>
</organism>
<evidence type="ECO:0000313" key="2">
    <source>
        <dbReference type="Proteomes" id="UP001152795"/>
    </source>
</evidence>
<comment type="caution">
    <text evidence="1">The sequence shown here is derived from an EMBL/GenBank/DDBJ whole genome shotgun (WGS) entry which is preliminary data.</text>
</comment>
<reference evidence="1" key="1">
    <citation type="submission" date="2020-04" db="EMBL/GenBank/DDBJ databases">
        <authorList>
            <person name="Alioto T."/>
            <person name="Alioto T."/>
            <person name="Gomez Garrido J."/>
        </authorList>
    </citation>
    <scope>NUCLEOTIDE SEQUENCE</scope>
    <source>
        <strain evidence="1">A484AB</strain>
    </source>
</reference>
<evidence type="ECO:0000313" key="1">
    <source>
        <dbReference type="EMBL" id="CAB3977270.1"/>
    </source>
</evidence>
<sequence length="158" mass="18266">MADSNKIQEEIEQKEITKDDDSSEKKKCRKPDHWTDSVDDQKELFLHILAELTTKQLRAENHDCMDFETYNKKHRQLISSNWQKAIGFFHRIINGEWGGEPKPDKAGIDDKSIISDDEIASTLWKIAILDMCPNGEEKPYGGVYIFIAEAVCFYVKVK</sequence>
<proteinExistence type="predicted"/>
<gene>
    <name evidence="1" type="ORF">PACLA_8A031222</name>
</gene>
<accession>A0A7D9D589</accession>
<dbReference type="AlphaFoldDB" id="A0A7D9D589"/>
<keyword evidence="2" id="KW-1185">Reference proteome</keyword>
<dbReference type="Proteomes" id="UP001152795">
    <property type="component" value="Unassembled WGS sequence"/>
</dbReference>
<name>A0A7D9D589_PARCT</name>
<protein>
    <submittedName>
        <fullName evidence="1">Uncharacterized protein</fullName>
    </submittedName>
</protein>